<feature type="compositionally biased region" description="Basic and acidic residues" evidence="7">
    <location>
        <begin position="145"/>
        <end position="157"/>
    </location>
</feature>
<dbReference type="PRINTS" id="PR00881">
    <property type="entry name" value="L7ARS6FAMILY"/>
</dbReference>
<comment type="function">
    <text evidence="6">Required for ribosome biogenesis. Part of a complex which catalyzes pseudouridylation of rRNA. This involves the isomerization of uridine such that the ribose is subsequently attached to C5, instead of the normal N1. Pseudouridine ('psi') residues may serve to stabilize the conformation of rRNAs.</text>
</comment>
<evidence type="ECO:0000256" key="5">
    <source>
        <dbReference type="ARBA" id="ARBA00023274"/>
    </source>
</evidence>
<comment type="subcellular location">
    <subcellularLocation>
        <location evidence="1 6">Nucleus</location>
        <location evidence="1 6">Nucleolus</location>
    </subcellularLocation>
</comment>
<dbReference type="InterPro" id="IPR029064">
    <property type="entry name" value="Ribosomal_eL30-like_sf"/>
</dbReference>
<dbReference type="STRING" id="27342.A0A0H2RSN2"/>
<dbReference type="OrthoDB" id="5364946at2759"/>
<dbReference type="SUPFAM" id="SSF55315">
    <property type="entry name" value="L30e-like"/>
    <property type="match status" value="1"/>
</dbReference>
<sequence length="176" mass="19769">MMSVDAANVADEERPTKKSKKEKKEDKDEVVVDIADLAPIAKPLAQKKLLKKIHRMIKKASKQRQVKRGVKEVVKGIRKGEKGLLVLAADITPMDIISHLPVLSEEAQIPYVFVPSKEELGHASSTKRPTSCVMICPDSKKPKKKEGAVESKDDDYRESYDECWKEVQKLDTAIVF</sequence>
<feature type="region of interest" description="Disordered" evidence="7">
    <location>
        <begin position="137"/>
        <end position="157"/>
    </location>
</feature>
<evidence type="ECO:0000313" key="9">
    <source>
        <dbReference type="EMBL" id="KLO14980.1"/>
    </source>
</evidence>
<feature type="domain" description="Ribosomal protein eL8/eL30/eS12/Gadd45" evidence="8">
    <location>
        <begin position="52"/>
        <end position="140"/>
    </location>
</feature>
<dbReference type="GO" id="GO:0031120">
    <property type="term" value="P:snRNA pseudouridine synthesis"/>
    <property type="evidence" value="ECO:0007669"/>
    <property type="project" value="UniProtKB-UniRule"/>
</dbReference>
<dbReference type="AlphaFoldDB" id="A0A0H2RSN2"/>
<dbReference type="Proteomes" id="UP000053477">
    <property type="component" value="Unassembled WGS sequence"/>
</dbReference>
<dbReference type="Pfam" id="PF01248">
    <property type="entry name" value="Ribosomal_L7Ae"/>
    <property type="match status" value="1"/>
</dbReference>
<keyword evidence="4 6" id="KW-0539">Nucleus</keyword>
<dbReference type="InterPro" id="IPR004038">
    <property type="entry name" value="Ribosomal_eL8/eL30/eS12/Gad45"/>
</dbReference>
<dbReference type="InterPro" id="IPR050257">
    <property type="entry name" value="eL8/uL1-like"/>
</dbReference>
<protein>
    <recommendedName>
        <fullName evidence="6">H/ACA ribonucleoprotein complex subunit 2</fullName>
    </recommendedName>
    <alternativeName>
        <fullName evidence="6">Nucleolar protein family A member 2</fullName>
    </alternativeName>
</protein>
<evidence type="ECO:0000256" key="4">
    <source>
        <dbReference type="ARBA" id="ARBA00023242"/>
    </source>
</evidence>
<feature type="compositionally biased region" description="Basic and acidic residues" evidence="7">
    <location>
        <begin position="11"/>
        <end position="28"/>
    </location>
</feature>
<dbReference type="InterPro" id="IPR002415">
    <property type="entry name" value="H/ACA_rnp_Nhp2-like"/>
</dbReference>
<keyword evidence="3 6" id="KW-0694">RNA-binding</keyword>
<feature type="region of interest" description="Disordered" evidence="7">
    <location>
        <begin position="1"/>
        <end position="28"/>
    </location>
</feature>
<dbReference type="FunFam" id="3.30.1330.30:FF:000026">
    <property type="entry name" value="H/ACA ribonucleoprotein complex subunit 2"/>
    <property type="match status" value="1"/>
</dbReference>
<dbReference type="GO" id="GO:0042254">
    <property type="term" value="P:ribosome biogenesis"/>
    <property type="evidence" value="ECO:0007669"/>
    <property type="project" value="InterPro"/>
</dbReference>
<gene>
    <name evidence="9" type="ORF">SCHPADRAFT_871855</name>
</gene>
<accession>A0A0H2RSN2</accession>
<dbReference type="InParanoid" id="A0A0H2RSN2"/>
<evidence type="ECO:0000256" key="7">
    <source>
        <dbReference type="SAM" id="MobiDB-lite"/>
    </source>
</evidence>
<dbReference type="EMBL" id="KQ085936">
    <property type="protein sequence ID" value="KLO14980.1"/>
    <property type="molecule type" value="Genomic_DNA"/>
</dbReference>
<dbReference type="InterPro" id="IPR004037">
    <property type="entry name" value="Ribosomal_eL8-like_CS"/>
</dbReference>
<name>A0A0H2RSN2_9AGAM</name>
<evidence type="ECO:0000256" key="6">
    <source>
        <dbReference type="RuleBase" id="RU366039"/>
    </source>
</evidence>
<organism evidence="9 10">
    <name type="scientific">Schizopora paradoxa</name>
    <dbReference type="NCBI Taxonomy" id="27342"/>
    <lineage>
        <taxon>Eukaryota</taxon>
        <taxon>Fungi</taxon>
        <taxon>Dikarya</taxon>
        <taxon>Basidiomycota</taxon>
        <taxon>Agaricomycotina</taxon>
        <taxon>Agaricomycetes</taxon>
        <taxon>Hymenochaetales</taxon>
        <taxon>Schizoporaceae</taxon>
        <taxon>Schizopora</taxon>
    </lineage>
</organism>
<dbReference type="InterPro" id="IPR018492">
    <property type="entry name" value="Ribosomal_eL8/Nhp2"/>
</dbReference>
<keyword evidence="5 6" id="KW-0687">Ribonucleoprotein</keyword>
<evidence type="ECO:0000256" key="2">
    <source>
        <dbReference type="ARBA" id="ARBA00007337"/>
    </source>
</evidence>
<keyword evidence="10" id="KW-1185">Reference proteome</keyword>
<evidence type="ECO:0000256" key="1">
    <source>
        <dbReference type="ARBA" id="ARBA00004604"/>
    </source>
</evidence>
<comment type="function">
    <text evidence="6">Common component of the spliceosome and rRNA processing machinery.</text>
</comment>
<dbReference type="PROSITE" id="PS01082">
    <property type="entry name" value="RIBOSOMAL_L7AE"/>
    <property type="match status" value="1"/>
</dbReference>
<evidence type="ECO:0000256" key="3">
    <source>
        <dbReference type="ARBA" id="ARBA00022884"/>
    </source>
</evidence>
<evidence type="ECO:0000313" key="10">
    <source>
        <dbReference type="Proteomes" id="UP000053477"/>
    </source>
</evidence>
<dbReference type="GO" id="GO:0031429">
    <property type="term" value="C:box H/ACA snoRNP complex"/>
    <property type="evidence" value="ECO:0007669"/>
    <property type="project" value="UniProtKB-UniRule"/>
</dbReference>
<dbReference type="PRINTS" id="PR00883">
    <property type="entry name" value="NUCLEARHMG"/>
</dbReference>
<dbReference type="GO" id="GO:0003723">
    <property type="term" value="F:RNA binding"/>
    <property type="evidence" value="ECO:0007669"/>
    <property type="project" value="UniProtKB-UniRule"/>
</dbReference>
<dbReference type="FunCoup" id="A0A0H2RSN2">
    <property type="interactions" value="422"/>
</dbReference>
<evidence type="ECO:0000259" key="8">
    <source>
        <dbReference type="Pfam" id="PF01248"/>
    </source>
</evidence>
<dbReference type="GO" id="GO:0000398">
    <property type="term" value="P:mRNA splicing, via spliceosome"/>
    <property type="evidence" value="ECO:0007669"/>
    <property type="project" value="UniProtKB-UniRule"/>
</dbReference>
<reference evidence="9 10" key="1">
    <citation type="submission" date="2015-04" db="EMBL/GenBank/DDBJ databases">
        <title>Complete genome sequence of Schizopora paradoxa KUC8140, a cosmopolitan wood degrader in East Asia.</title>
        <authorList>
            <consortium name="DOE Joint Genome Institute"/>
            <person name="Min B."/>
            <person name="Park H."/>
            <person name="Jang Y."/>
            <person name="Kim J.-J."/>
            <person name="Kim K.H."/>
            <person name="Pangilinan J."/>
            <person name="Lipzen A."/>
            <person name="Riley R."/>
            <person name="Grigoriev I.V."/>
            <person name="Spatafora J.W."/>
            <person name="Choi I.-G."/>
        </authorList>
    </citation>
    <scope>NUCLEOTIDE SEQUENCE [LARGE SCALE GENOMIC DNA]</scope>
    <source>
        <strain evidence="9 10">KUC8140</strain>
    </source>
</reference>
<proteinExistence type="inferred from homology"/>
<dbReference type="Gene3D" id="3.30.1330.30">
    <property type="match status" value="1"/>
</dbReference>
<comment type="similarity">
    <text evidence="2 6">Belongs to the eukaryotic ribosomal protein eL8 family.</text>
</comment>
<dbReference type="PANTHER" id="PTHR23105">
    <property type="entry name" value="RIBOSOMAL PROTEIN L7AE FAMILY MEMBER"/>
    <property type="match status" value="1"/>
</dbReference>